<name>A0A6A5VF46_9PLEO</name>
<comment type="subunit">
    <text evidence="2">Monomer.</text>
</comment>
<evidence type="ECO:0000259" key="4">
    <source>
        <dbReference type="SMART" id="SM00829"/>
    </source>
</evidence>
<dbReference type="Pfam" id="PF00107">
    <property type="entry name" value="ADH_zinc_N"/>
    <property type="match status" value="1"/>
</dbReference>
<organism evidence="5 6">
    <name type="scientific">Bimuria novae-zelandiae CBS 107.79</name>
    <dbReference type="NCBI Taxonomy" id="1447943"/>
    <lineage>
        <taxon>Eukaryota</taxon>
        <taxon>Fungi</taxon>
        <taxon>Dikarya</taxon>
        <taxon>Ascomycota</taxon>
        <taxon>Pezizomycotina</taxon>
        <taxon>Dothideomycetes</taxon>
        <taxon>Pleosporomycetidae</taxon>
        <taxon>Pleosporales</taxon>
        <taxon>Massarineae</taxon>
        <taxon>Didymosphaeriaceae</taxon>
        <taxon>Bimuria</taxon>
    </lineage>
</organism>
<dbReference type="InterPro" id="IPR013154">
    <property type="entry name" value="ADH-like_N"/>
</dbReference>
<dbReference type="InterPro" id="IPR047122">
    <property type="entry name" value="Trans-enoyl_RdTase-like"/>
</dbReference>
<dbReference type="CDD" id="cd08249">
    <property type="entry name" value="enoyl_reductase_like"/>
    <property type="match status" value="1"/>
</dbReference>
<evidence type="ECO:0000256" key="2">
    <source>
        <dbReference type="ARBA" id="ARBA00011245"/>
    </source>
</evidence>
<dbReference type="InterPro" id="IPR013149">
    <property type="entry name" value="ADH-like_C"/>
</dbReference>
<keyword evidence="6" id="KW-1185">Reference proteome</keyword>
<dbReference type="Gene3D" id="3.40.50.720">
    <property type="entry name" value="NAD(P)-binding Rossmann-like Domain"/>
    <property type="match status" value="1"/>
</dbReference>
<dbReference type="EMBL" id="ML976669">
    <property type="protein sequence ID" value="KAF1975695.1"/>
    <property type="molecule type" value="Genomic_DNA"/>
</dbReference>
<dbReference type="Pfam" id="PF08240">
    <property type="entry name" value="ADH_N"/>
    <property type="match status" value="1"/>
</dbReference>
<dbReference type="GO" id="GO:0016651">
    <property type="term" value="F:oxidoreductase activity, acting on NAD(P)H"/>
    <property type="evidence" value="ECO:0007669"/>
    <property type="project" value="InterPro"/>
</dbReference>
<dbReference type="SMART" id="SM00829">
    <property type="entry name" value="PKS_ER"/>
    <property type="match status" value="1"/>
</dbReference>
<evidence type="ECO:0000313" key="5">
    <source>
        <dbReference type="EMBL" id="KAF1975695.1"/>
    </source>
</evidence>
<dbReference type="PANTHER" id="PTHR45348">
    <property type="entry name" value="HYPOTHETICAL OXIDOREDUCTASE (EUROFUNG)"/>
    <property type="match status" value="1"/>
</dbReference>
<gene>
    <name evidence="5" type="ORF">BU23DRAFT_502948</name>
</gene>
<protein>
    <submittedName>
        <fullName evidence="5">GroES-like protein</fullName>
    </submittedName>
</protein>
<reference evidence="5" key="1">
    <citation type="journal article" date="2020" name="Stud. Mycol.">
        <title>101 Dothideomycetes genomes: a test case for predicting lifestyles and emergence of pathogens.</title>
        <authorList>
            <person name="Haridas S."/>
            <person name="Albert R."/>
            <person name="Binder M."/>
            <person name="Bloem J."/>
            <person name="Labutti K."/>
            <person name="Salamov A."/>
            <person name="Andreopoulos B."/>
            <person name="Baker S."/>
            <person name="Barry K."/>
            <person name="Bills G."/>
            <person name="Bluhm B."/>
            <person name="Cannon C."/>
            <person name="Castanera R."/>
            <person name="Culley D."/>
            <person name="Daum C."/>
            <person name="Ezra D."/>
            <person name="Gonzalez J."/>
            <person name="Henrissat B."/>
            <person name="Kuo A."/>
            <person name="Liang C."/>
            <person name="Lipzen A."/>
            <person name="Lutzoni F."/>
            <person name="Magnuson J."/>
            <person name="Mondo S."/>
            <person name="Nolan M."/>
            <person name="Ohm R."/>
            <person name="Pangilinan J."/>
            <person name="Park H.-J."/>
            <person name="Ramirez L."/>
            <person name="Alfaro M."/>
            <person name="Sun H."/>
            <person name="Tritt A."/>
            <person name="Yoshinaga Y."/>
            <person name="Zwiers L.-H."/>
            <person name="Turgeon B."/>
            <person name="Goodwin S."/>
            <person name="Spatafora J."/>
            <person name="Crous P."/>
            <person name="Grigoriev I."/>
        </authorList>
    </citation>
    <scope>NUCLEOTIDE SEQUENCE</scope>
    <source>
        <strain evidence="5">CBS 107.79</strain>
    </source>
</reference>
<comment type="similarity">
    <text evidence="1">Belongs to the zinc-containing alcohol dehydrogenase family.</text>
</comment>
<dbReference type="InterPro" id="IPR020843">
    <property type="entry name" value="ER"/>
</dbReference>
<dbReference type="Gene3D" id="3.90.180.10">
    <property type="entry name" value="Medium-chain alcohol dehydrogenases, catalytic domain"/>
    <property type="match status" value="1"/>
</dbReference>
<evidence type="ECO:0000256" key="3">
    <source>
        <dbReference type="ARBA" id="ARBA00023002"/>
    </source>
</evidence>
<dbReference type="SUPFAM" id="SSF50129">
    <property type="entry name" value="GroES-like"/>
    <property type="match status" value="1"/>
</dbReference>
<dbReference type="SUPFAM" id="SSF51735">
    <property type="entry name" value="NAD(P)-binding Rossmann-fold domains"/>
    <property type="match status" value="1"/>
</dbReference>
<proteinExistence type="inferred from homology"/>
<feature type="domain" description="Enoyl reductase (ER)" evidence="4">
    <location>
        <begin position="18"/>
        <end position="372"/>
    </location>
</feature>
<keyword evidence="3" id="KW-0560">Oxidoreductase</keyword>
<sequence length="396" mass="43097">MSGTNMNALVLDPATRIVTLETISLPSPGPFELLVRAEAISLNPIDPLYVQHPLATTKRTIGSDFAGTVVSLGNAVPKSTSISIGDRVSGFLQGACSVNERPGAFSEYLVIPWDLVWKIPESVSIEQAAGVSLVALTAAQSIFYRLGLRTPFEYDEETALAEHPEWANNRKGTHAEPINVFIYGSSTAVGLFAAQMIRVSAKVTGQKFRLFGAASKARWEMLKAEPYGYEHLVDYRDDGWAERVVELTGSERMHYAYDCISEGSSVEKVSSLLAGGGKAAIVRSRAGGAWTAGHLPVEPIYGAVWEGLGEEVEYQGFTIPRSPAARDFAVQFYRWLSSAVGSAIKPVPIRLMPGGLEKVVQDGFHLLGSGKMEDRDVTRAEEWMRPVSAEKLVYKL</sequence>
<dbReference type="AlphaFoldDB" id="A0A6A5VF46"/>
<accession>A0A6A5VF46</accession>
<dbReference type="Proteomes" id="UP000800036">
    <property type="component" value="Unassembled WGS sequence"/>
</dbReference>
<evidence type="ECO:0000313" key="6">
    <source>
        <dbReference type="Proteomes" id="UP000800036"/>
    </source>
</evidence>
<evidence type="ECO:0000256" key="1">
    <source>
        <dbReference type="ARBA" id="ARBA00008072"/>
    </source>
</evidence>
<dbReference type="InterPro" id="IPR011032">
    <property type="entry name" value="GroES-like_sf"/>
</dbReference>
<dbReference type="OrthoDB" id="9992527at2759"/>
<dbReference type="InterPro" id="IPR036291">
    <property type="entry name" value="NAD(P)-bd_dom_sf"/>
</dbReference>
<dbReference type="PANTHER" id="PTHR45348:SF7">
    <property type="entry name" value="ZINC BINDING OXIDOREDUCTASE, PUTATIVE-RELATED"/>
    <property type="match status" value="1"/>
</dbReference>